<proteinExistence type="predicted"/>
<gene>
    <name evidence="6" type="ORF">NCTC10741_01742</name>
</gene>
<dbReference type="OrthoDB" id="4326943at2"/>
<dbReference type="GO" id="GO:0015074">
    <property type="term" value="P:DNA integration"/>
    <property type="evidence" value="ECO:0007669"/>
    <property type="project" value="InterPro"/>
</dbReference>
<feature type="domain" description="Tyr recombinase" evidence="4">
    <location>
        <begin position="177"/>
        <end position="396"/>
    </location>
</feature>
<evidence type="ECO:0000259" key="4">
    <source>
        <dbReference type="PROSITE" id="PS51898"/>
    </source>
</evidence>
<evidence type="ECO:0000259" key="5">
    <source>
        <dbReference type="PROSITE" id="PS51900"/>
    </source>
</evidence>
<evidence type="ECO:0000256" key="3">
    <source>
        <dbReference type="PROSITE-ProRule" id="PRU01248"/>
    </source>
</evidence>
<evidence type="ECO:0000313" key="6">
    <source>
        <dbReference type="EMBL" id="VDR38619.1"/>
    </source>
</evidence>
<dbReference type="GO" id="GO:0006310">
    <property type="term" value="P:DNA recombination"/>
    <property type="evidence" value="ECO:0007669"/>
    <property type="project" value="UniProtKB-KW"/>
</dbReference>
<sequence length="413" mass="45170">MARRPDYVRRVETGDGVRYEVRIHAQRADGSRFQKKRRFTTVEDAVKWHSSITAEVSAGTHIAPSDLTVRVACETWLAGKRIKPTTRDAYTAALAPVIETYGDQLVQKIVKADVEALVAELSAGTGPRGAWKRTSINPMLARWRSVWKDLHAQGILPRNVVALVEPLRKPHGQLELQLDGVLTEAEVEQLVAAHVPRPEPEGATRLERAELTHAAHRELFLHLALLGLRRAEVSGLRWSAIDLDADAPTLTVAATRVQTRGGVVEQADAKTMSSARTLTLPPHLLPILRRVRKEQREMRLALGEQWHGPDDGYVVALDDGRPAAPGTLNSWWTRSLKHAGLPHRRLHDARHTAATLLHLRGAPTATVAAWLGHADGVLAMRTYAHTSKDSLAAAAALLNIGPNKDGGDAVEGG</sequence>
<accession>A0A3P8JZB8</accession>
<name>A0A3P8JZB8_TSUPA</name>
<dbReference type="AlphaFoldDB" id="A0A3P8JZB8"/>
<dbReference type="InterPro" id="IPR002104">
    <property type="entry name" value="Integrase_catalytic"/>
</dbReference>
<reference evidence="6 7" key="1">
    <citation type="submission" date="2018-12" db="EMBL/GenBank/DDBJ databases">
        <authorList>
            <consortium name="Pathogen Informatics"/>
        </authorList>
    </citation>
    <scope>NUCLEOTIDE SEQUENCE [LARGE SCALE GENOMIC DNA]</scope>
    <source>
        <strain evidence="6 7">NCTC10741</strain>
    </source>
</reference>
<protein>
    <submittedName>
        <fullName evidence="6">Site-specific tyrosine recombinase XerC</fullName>
    </submittedName>
</protein>
<dbReference type="GO" id="GO:0003677">
    <property type="term" value="F:DNA binding"/>
    <property type="evidence" value="ECO:0007669"/>
    <property type="project" value="UniProtKB-UniRule"/>
</dbReference>
<dbReference type="PANTHER" id="PTHR30349">
    <property type="entry name" value="PHAGE INTEGRASE-RELATED"/>
    <property type="match status" value="1"/>
</dbReference>
<feature type="domain" description="Core-binding (CB)" evidence="5">
    <location>
        <begin position="67"/>
        <end position="151"/>
    </location>
</feature>
<dbReference type="Gene3D" id="1.10.443.10">
    <property type="entry name" value="Intergrase catalytic core"/>
    <property type="match status" value="1"/>
</dbReference>
<dbReference type="Gene3D" id="1.10.150.130">
    <property type="match status" value="1"/>
</dbReference>
<keyword evidence="2" id="KW-0233">DNA recombination</keyword>
<dbReference type="Pfam" id="PF00589">
    <property type="entry name" value="Phage_integrase"/>
    <property type="match status" value="1"/>
</dbReference>
<dbReference type="PROSITE" id="PS51900">
    <property type="entry name" value="CB"/>
    <property type="match status" value="1"/>
</dbReference>
<dbReference type="InterPro" id="IPR044068">
    <property type="entry name" value="CB"/>
</dbReference>
<evidence type="ECO:0000256" key="2">
    <source>
        <dbReference type="ARBA" id="ARBA00023172"/>
    </source>
</evidence>
<evidence type="ECO:0000256" key="1">
    <source>
        <dbReference type="ARBA" id="ARBA00023125"/>
    </source>
</evidence>
<dbReference type="PANTHER" id="PTHR30349:SF91">
    <property type="entry name" value="INTA PROTEIN"/>
    <property type="match status" value="1"/>
</dbReference>
<dbReference type="InterPro" id="IPR010998">
    <property type="entry name" value="Integrase_recombinase_N"/>
</dbReference>
<evidence type="ECO:0000313" key="7">
    <source>
        <dbReference type="Proteomes" id="UP000271626"/>
    </source>
</evidence>
<dbReference type="SUPFAM" id="SSF56349">
    <property type="entry name" value="DNA breaking-rejoining enzymes"/>
    <property type="match status" value="1"/>
</dbReference>
<dbReference type="CDD" id="cd01189">
    <property type="entry name" value="INT_ICEBs1_C_like"/>
    <property type="match status" value="1"/>
</dbReference>
<dbReference type="InterPro" id="IPR013762">
    <property type="entry name" value="Integrase-like_cat_sf"/>
</dbReference>
<dbReference type="PROSITE" id="PS51898">
    <property type="entry name" value="TYR_RECOMBINASE"/>
    <property type="match status" value="1"/>
</dbReference>
<dbReference type="RefSeq" id="WP_126195822.1">
    <property type="nucleotide sequence ID" value="NZ_CP085954.1"/>
</dbReference>
<dbReference type="EMBL" id="LR131273">
    <property type="protein sequence ID" value="VDR38619.1"/>
    <property type="molecule type" value="Genomic_DNA"/>
</dbReference>
<dbReference type="Proteomes" id="UP000271626">
    <property type="component" value="Chromosome"/>
</dbReference>
<keyword evidence="1 3" id="KW-0238">DNA-binding</keyword>
<dbReference type="InterPro" id="IPR011010">
    <property type="entry name" value="DNA_brk_join_enz"/>
</dbReference>
<organism evidence="6 7">
    <name type="scientific">Tsukamurella paurometabola</name>
    <name type="common">Corynebacterium paurometabolum</name>
    <dbReference type="NCBI Taxonomy" id="2061"/>
    <lineage>
        <taxon>Bacteria</taxon>
        <taxon>Bacillati</taxon>
        <taxon>Actinomycetota</taxon>
        <taxon>Actinomycetes</taxon>
        <taxon>Mycobacteriales</taxon>
        <taxon>Tsukamurellaceae</taxon>
        <taxon>Tsukamurella</taxon>
    </lineage>
</organism>
<dbReference type="InterPro" id="IPR050090">
    <property type="entry name" value="Tyrosine_recombinase_XerCD"/>
</dbReference>